<evidence type="ECO:0000313" key="2">
    <source>
        <dbReference type="EMBL" id="KAJ1725492.1"/>
    </source>
</evidence>
<proteinExistence type="predicted"/>
<evidence type="ECO:0000313" key="3">
    <source>
        <dbReference type="Proteomes" id="UP001149813"/>
    </source>
</evidence>
<dbReference type="OrthoDB" id="5529521at2759"/>
<dbReference type="AlphaFoldDB" id="A0A9W7Y821"/>
<dbReference type="EMBL" id="JANBOJ010000004">
    <property type="protein sequence ID" value="KAJ1725492.1"/>
    <property type="molecule type" value="Genomic_DNA"/>
</dbReference>
<name>A0A9W7Y821_9FUNG</name>
<accession>A0A9W7Y821</accession>
<keyword evidence="3" id="KW-1185">Reference proteome</keyword>
<feature type="chain" id="PRO_5040914761" evidence="1">
    <location>
        <begin position="24"/>
        <end position="107"/>
    </location>
</feature>
<gene>
    <name evidence="2" type="ORF">LPJ53_000307</name>
</gene>
<comment type="caution">
    <text evidence="2">The sequence shown here is derived from an EMBL/GenBank/DDBJ whole genome shotgun (WGS) entry which is preliminary data.</text>
</comment>
<reference evidence="2" key="1">
    <citation type="submission" date="2022-07" db="EMBL/GenBank/DDBJ databases">
        <title>Phylogenomic reconstructions and comparative analyses of Kickxellomycotina fungi.</title>
        <authorList>
            <person name="Reynolds N.K."/>
            <person name="Stajich J.E."/>
            <person name="Barry K."/>
            <person name="Grigoriev I.V."/>
            <person name="Crous P."/>
            <person name="Smith M.E."/>
        </authorList>
    </citation>
    <scope>NUCLEOTIDE SEQUENCE</scope>
    <source>
        <strain evidence="2">NBRC 32514</strain>
    </source>
</reference>
<protein>
    <submittedName>
        <fullName evidence="2">Uncharacterized protein</fullName>
    </submittedName>
</protein>
<dbReference type="Proteomes" id="UP001149813">
    <property type="component" value="Unassembled WGS sequence"/>
</dbReference>
<evidence type="ECO:0000256" key="1">
    <source>
        <dbReference type="SAM" id="SignalP"/>
    </source>
</evidence>
<feature type="signal peptide" evidence="1">
    <location>
        <begin position="1"/>
        <end position="23"/>
    </location>
</feature>
<organism evidence="2 3">
    <name type="scientific">Coemansia erecta</name>
    <dbReference type="NCBI Taxonomy" id="147472"/>
    <lineage>
        <taxon>Eukaryota</taxon>
        <taxon>Fungi</taxon>
        <taxon>Fungi incertae sedis</taxon>
        <taxon>Zoopagomycota</taxon>
        <taxon>Kickxellomycotina</taxon>
        <taxon>Kickxellomycetes</taxon>
        <taxon>Kickxellales</taxon>
        <taxon>Kickxellaceae</taxon>
        <taxon>Coemansia</taxon>
    </lineage>
</organism>
<keyword evidence="1" id="KW-0732">Signal</keyword>
<sequence>MKLFVSIAACAAALLIHSRHAASQIYHDECRRFYWAPRLMNKYLHENGILNTREENIPRTRVIREENLPTPYRLVYSGEQDEYNHRQHYRLSIYLDDDNHVTKLKCC</sequence>